<keyword evidence="1" id="KW-0677">Repeat</keyword>
<dbReference type="PANTHER" id="PTHR24015">
    <property type="entry name" value="OS07G0578800 PROTEIN-RELATED"/>
    <property type="match status" value="1"/>
</dbReference>
<feature type="repeat" description="PPR" evidence="2">
    <location>
        <begin position="110"/>
        <end position="144"/>
    </location>
</feature>
<evidence type="ECO:0008006" key="5">
    <source>
        <dbReference type="Google" id="ProtNLM"/>
    </source>
</evidence>
<evidence type="ECO:0000313" key="3">
    <source>
        <dbReference type="EMBL" id="ERN17707.1"/>
    </source>
</evidence>
<sequence>MSERTIVSWNSLIAAYSHSSNHHHASFALFLSLKMATHDGLKPNNSTFASLLLASSFLDESSHGETIHSQCIKSGFSDDLRVQTSLIGFYSKFGNLGSANQVFNGICNPDTISWNSIIIGHLQNESTKQGLHLFCNMVRTGTKPNCFTFAMALNTCSKRMDGLGGKSIHAQIIRTDCFVDVSLQNALIDMYCNCGERTKAFAIFSEIVDPDLVSWNSMIAGFAEDGKRERAMDLFTELRKGERPDEYSFAAIVSTIGALPAQCYGKPLHAQILKGGYESSIFTGSTLIDMYFKNREADSANKIFDGMGERDAIVWTEMITGHALIGHGDMAIKYFCNMERQGHKPDQFALSSVLSSCADLASLQKGEIIHSKVIKLGYDNDNIICGSLIDMYSKSGNLIGAIMAFSGVAEPDLECWNAMLGGYSHHGNAEEAFEIFNRMVKRGIEPDQVTFVLLLSSCSHRHLVERGKLLWDRMVVDYGILPGIKHYTSMVGLFSRAGLLKEAEILILGSPFGTDFLELWRILLSSCIDSGDLVMGLKLAERVLSFEPEDTATFVLLSNVYAVAERWEDVAKVRRKIKALGLEKDPGLSWIELKNRFHVFSAGDESHPLINNVLEELKRLEKNMKESEKQTQVLPMKRSCDL</sequence>
<dbReference type="GO" id="GO:0003723">
    <property type="term" value="F:RNA binding"/>
    <property type="evidence" value="ECO:0007669"/>
    <property type="project" value="InterPro"/>
</dbReference>
<evidence type="ECO:0000256" key="2">
    <source>
        <dbReference type="PROSITE-ProRule" id="PRU00708"/>
    </source>
</evidence>
<dbReference type="InterPro" id="IPR046960">
    <property type="entry name" value="PPR_At4g14850-like_plant"/>
</dbReference>
<name>U5D8G0_AMBTC</name>
<feature type="repeat" description="PPR" evidence="2">
    <location>
        <begin position="311"/>
        <end position="345"/>
    </location>
</feature>
<dbReference type="InterPro" id="IPR002885">
    <property type="entry name" value="PPR_rpt"/>
</dbReference>
<organism evidence="3 4">
    <name type="scientific">Amborella trichopoda</name>
    <dbReference type="NCBI Taxonomy" id="13333"/>
    <lineage>
        <taxon>Eukaryota</taxon>
        <taxon>Viridiplantae</taxon>
        <taxon>Streptophyta</taxon>
        <taxon>Embryophyta</taxon>
        <taxon>Tracheophyta</taxon>
        <taxon>Spermatophyta</taxon>
        <taxon>Magnoliopsida</taxon>
        <taxon>Amborellales</taxon>
        <taxon>Amborellaceae</taxon>
        <taxon>Amborella</taxon>
    </lineage>
</organism>
<dbReference type="OMA" id="DPDLKCW"/>
<dbReference type="HOGENOM" id="CLU_002706_15_1_1"/>
<keyword evidence="4" id="KW-1185">Reference proteome</keyword>
<dbReference type="InterPro" id="IPR046848">
    <property type="entry name" value="E_motif"/>
</dbReference>
<dbReference type="AlphaFoldDB" id="U5D8G0"/>
<evidence type="ECO:0000313" key="4">
    <source>
        <dbReference type="Proteomes" id="UP000017836"/>
    </source>
</evidence>
<dbReference type="FunFam" id="1.25.40.10:FF:000381">
    <property type="entry name" value="Pentatricopeptide repeat-containing protein"/>
    <property type="match status" value="1"/>
</dbReference>
<dbReference type="InterPro" id="IPR011990">
    <property type="entry name" value="TPR-like_helical_dom_sf"/>
</dbReference>
<accession>U5D8G0</accession>
<dbReference type="FunFam" id="1.25.40.10:FF:000073">
    <property type="entry name" value="Pentatricopeptide repeat-containing protein chloroplastic"/>
    <property type="match status" value="1"/>
</dbReference>
<dbReference type="GO" id="GO:0009451">
    <property type="term" value="P:RNA modification"/>
    <property type="evidence" value="ECO:0007669"/>
    <property type="project" value="InterPro"/>
</dbReference>
<reference evidence="4" key="1">
    <citation type="journal article" date="2013" name="Science">
        <title>The Amborella genome and the evolution of flowering plants.</title>
        <authorList>
            <consortium name="Amborella Genome Project"/>
        </authorList>
    </citation>
    <scope>NUCLEOTIDE SEQUENCE [LARGE SCALE GENOMIC DNA]</scope>
</reference>
<dbReference type="PANTHER" id="PTHR24015:SF2017">
    <property type="entry name" value="PENTATRICOPEPTIDE REPEAT-CONTAINING PROTEIN"/>
    <property type="match status" value="1"/>
</dbReference>
<dbReference type="NCBIfam" id="TIGR00756">
    <property type="entry name" value="PPR"/>
    <property type="match status" value="4"/>
</dbReference>
<proteinExistence type="predicted"/>
<dbReference type="FunFam" id="1.25.40.10:FF:000158">
    <property type="entry name" value="pentatricopeptide repeat-containing protein At2g33680"/>
    <property type="match status" value="1"/>
</dbReference>
<dbReference type="EMBL" id="KI392312">
    <property type="protein sequence ID" value="ERN17707.1"/>
    <property type="molecule type" value="Genomic_DNA"/>
</dbReference>
<dbReference type="PROSITE" id="PS51375">
    <property type="entry name" value="PPR"/>
    <property type="match status" value="4"/>
</dbReference>
<dbReference type="eggNOG" id="KOG4197">
    <property type="taxonomic scope" value="Eukaryota"/>
</dbReference>
<protein>
    <recommendedName>
        <fullName evidence="5">Pentacotripeptide-repeat region of PRORP domain-containing protein</fullName>
    </recommendedName>
</protein>
<dbReference type="Pfam" id="PF13041">
    <property type="entry name" value="PPR_2"/>
    <property type="match status" value="3"/>
</dbReference>
<feature type="repeat" description="PPR" evidence="2">
    <location>
        <begin position="211"/>
        <end position="245"/>
    </location>
</feature>
<dbReference type="Gene3D" id="1.25.40.10">
    <property type="entry name" value="Tetratricopeptide repeat domain"/>
    <property type="match status" value="5"/>
</dbReference>
<gene>
    <name evidence="3" type="ORF">AMTR_s00059p00214390</name>
</gene>
<dbReference type="Gramene" id="ERN17707">
    <property type="protein sequence ID" value="ERN17707"/>
    <property type="gene ID" value="AMTR_s00059p00214390"/>
</dbReference>
<evidence type="ECO:0000256" key="1">
    <source>
        <dbReference type="ARBA" id="ARBA00022737"/>
    </source>
</evidence>
<dbReference type="Proteomes" id="UP000017836">
    <property type="component" value="Unassembled WGS sequence"/>
</dbReference>
<dbReference type="GO" id="GO:0099402">
    <property type="term" value="P:plant organ development"/>
    <property type="evidence" value="ECO:0007669"/>
    <property type="project" value="UniProtKB-ARBA"/>
</dbReference>
<dbReference type="Pfam" id="PF01535">
    <property type="entry name" value="PPR"/>
    <property type="match status" value="5"/>
</dbReference>
<dbReference type="Pfam" id="PF20431">
    <property type="entry name" value="E_motif"/>
    <property type="match status" value="1"/>
</dbReference>
<feature type="repeat" description="PPR" evidence="2">
    <location>
        <begin position="412"/>
        <end position="446"/>
    </location>
</feature>